<feature type="region of interest" description="Disordered" evidence="1">
    <location>
        <begin position="176"/>
        <end position="196"/>
    </location>
</feature>
<evidence type="ECO:0008006" key="4">
    <source>
        <dbReference type="Google" id="ProtNLM"/>
    </source>
</evidence>
<keyword evidence="3" id="KW-1185">Reference proteome</keyword>
<gene>
    <name evidence="2" type="ORF">SCF082_LOCUS18262</name>
</gene>
<dbReference type="EMBL" id="CAXAMM010012224">
    <property type="protein sequence ID" value="CAK9028245.1"/>
    <property type="molecule type" value="Genomic_DNA"/>
</dbReference>
<sequence>VQVASGGEEWATSTTAGRQQALSWLPKAPLLDAFAPKPLLPGVLDAAIKTSSGGKTIGLAVEEVLDWLNEGTASPVTPPAPAAASHDGSLTVKHVKHVKSQWTKRARLQAQEEQLLQQALAASAGESLSLEERLMAEALAASEARTPSRNDLEAAEEADLQAALLLSQRMVPQLLIESSDEEAGDAQCPKRHKAAA</sequence>
<organism evidence="2 3">
    <name type="scientific">Durusdinium trenchii</name>
    <dbReference type="NCBI Taxonomy" id="1381693"/>
    <lineage>
        <taxon>Eukaryota</taxon>
        <taxon>Sar</taxon>
        <taxon>Alveolata</taxon>
        <taxon>Dinophyceae</taxon>
        <taxon>Suessiales</taxon>
        <taxon>Symbiodiniaceae</taxon>
        <taxon>Durusdinium</taxon>
    </lineage>
</organism>
<accession>A0ABP0KN30</accession>
<comment type="caution">
    <text evidence="2">The sequence shown here is derived from an EMBL/GenBank/DDBJ whole genome shotgun (WGS) entry which is preliminary data.</text>
</comment>
<proteinExistence type="predicted"/>
<feature type="non-terminal residue" evidence="2">
    <location>
        <position position="1"/>
    </location>
</feature>
<evidence type="ECO:0000313" key="2">
    <source>
        <dbReference type="EMBL" id="CAK9028245.1"/>
    </source>
</evidence>
<evidence type="ECO:0000313" key="3">
    <source>
        <dbReference type="Proteomes" id="UP001642464"/>
    </source>
</evidence>
<dbReference type="Proteomes" id="UP001642464">
    <property type="component" value="Unassembled WGS sequence"/>
</dbReference>
<evidence type="ECO:0000256" key="1">
    <source>
        <dbReference type="SAM" id="MobiDB-lite"/>
    </source>
</evidence>
<protein>
    <recommendedName>
        <fullName evidence="4">Ribosome biogenesis regulatory protein</fullName>
    </recommendedName>
</protein>
<reference evidence="2 3" key="1">
    <citation type="submission" date="2024-02" db="EMBL/GenBank/DDBJ databases">
        <authorList>
            <person name="Chen Y."/>
            <person name="Shah S."/>
            <person name="Dougan E. K."/>
            <person name="Thang M."/>
            <person name="Chan C."/>
        </authorList>
    </citation>
    <scope>NUCLEOTIDE SEQUENCE [LARGE SCALE GENOMIC DNA]</scope>
</reference>
<name>A0ABP0KN30_9DINO</name>